<organism evidence="1 2">
    <name type="scientific">Aspergillus versicolor CBS 583.65</name>
    <dbReference type="NCBI Taxonomy" id="1036611"/>
    <lineage>
        <taxon>Eukaryota</taxon>
        <taxon>Fungi</taxon>
        <taxon>Dikarya</taxon>
        <taxon>Ascomycota</taxon>
        <taxon>Pezizomycotina</taxon>
        <taxon>Eurotiomycetes</taxon>
        <taxon>Eurotiomycetidae</taxon>
        <taxon>Eurotiales</taxon>
        <taxon>Aspergillaceae</taxon>
        <taxon>Aspergillus</taxon>
        <taxon>Aspergillus subgen. Nidulantes</taxon>
    </lineage>
</organism>
<accession>A0A1L9PU87</accession>
<protein>
    <submittedName>
        <fullName evidence="1">Uncharacterized protein</fullName>
    </submittedName>
</protein>
<dbReference type="GeneID" id="63725999"/>
<dbReference type="OrthoDB" id="10320877at2759"/>
<proteinExistence type="predicted"/>
<keyword evidence="2" id="KW-1185">Reference proteome</keyword>
<dbReference type="AlphaFoldDB" id="A0A1L9PU87"/>
<evidence type="ECO:0000313" key="1">
    <source>
        <dbReference type="EMBL" id="OJJ05104.1"/>
    </source>
</evidence>
<evidence type="ECO:0000313" key="2">
    <source>
        <dbReference type="Proteomes" id="UP000184073"/>
    </source>
</evidence>
<sequence>MSNNAYVSAVRSPPTMRPVPICPVCTKGFQYKCIERGHIQLCTVCTATWCPQKQLNCPHCLPIPGEEAIWDHYYMVNWFLDYEGDVTVSDDDNETISDSGSYDGRVESDVLQAAHALVELSTEWRQAAMNKSMGVASLRYSKATQEEIRYALQGIQNPKRRGRKGKTPASILARDRSLAIEQYVKLICKTLPPGENEVEIAVREIEALMGQPPKQLVDAVKAIRVVKDECFRLTGRDYWARY</sequence>
<dbReference type="EMBL" id="KV878132">
    <property type="protein sequence ID" value="OJJ05104.1"/>
    <property type="molecule type" value="Genomic_DNA"/>
</dbReference>
<name>A0A1L9PU87_ASPVE</name>
<gene>
    <name evidence="1" type="ORF">ASPVEDRAFT_31515</name>
</gene>
<dbReference type="Proteomes" id="UP000184073">
    <property type="component" value="Unassembled WGS sequence"/>
</dbReference>
<reference evidence="2" key="1">
    <citation type="journal article" date="2017" name="Genome Biol.">
        <title>Comparative genomics reveals high biological diversity and specific adaptations in the industrially and medically important fungal genus Aspergillus.</title>
        <authorList>
            <person name="de Vries R.P."/>
            <person name="Riley R."/>
            <person name="Wiebenga A."/>
            <person name="Aguilar-Osorio G."/>
            <person name="Amillis S."/>
            <person name="Uchima C.A."/>
            <person name="Anderluh G."/>
            <person name="Asadollahi M."/>
            <person name="Askin M."/>
            <person name="Barry K."/>
            <person name="Battaglia E."/>
            <person name="Bayram O."/>
            <person name="Benocci T."/>
            <person name="Braus-Stromeyer S.A."/>
            <person name="Caldana C."/>
            <person name="Canovas D."/>
            <person name="Cerqueira G.C."/>
            <person name="Chen F."/>
            <person name="Chen W."/>
            <person name="Choi C."/>
            <person name="Clum A."/>
            <person name="Dos Santos R.A."/>
            <person name="Damasio A.R."/>
            <person name="Diallinas G."/>
            <person name="Emri T."/>
            <person name="Fekete E."/>
            <person name="Flipphi M."/>
            <person name="Freyberg S."/>
            <person name="Gallo A."/>
            <person name="Gournas C."/>
            <person name="Habgood R."/>
            <person name="Hainaut M."/>
            <person name="Harispe M.L."/>
            <person name="Henrissat B."/>
            <person name="Hilden K.S."/>
            <person name="Hope R."/>
            <person name="Hossain A."/>
            <person name="Karabika E."/>
            <person name="Karaffa L."/>
            <person name="Karanyi Z."/>
            <person name="Krasevec N."/>
            <person name="Kuo A."/>
            <person name="Kusch H."/>
            <person name="LaButti K."/>
            <person name="Lagendijk E.L."/>
            <person name="Lapidus A."/>
            <person name="Levasseur A."/>
            <person name="Lindquist E."/>
            <person name="Lipzen A."/>
            <person name="Logrieco A.F."/>
            <person name="MacCabe A."/>
            <person name="Maekelae M.R."/>
            <person name="Malavazi I."/>
            <person name="Melin P."/>
            <person name="Meyer V."/>
            <person name="Mielnichuk N."/>
            <person name="Miskei M."/>
            <person name="Molnar A.P."/>
            <person name="Mule G."/>
            <person name="Ngan C.Y."/>
            <person name="Orejas M."/>
            <person name="Orosz E."/>
            <person name="Ouedraogo J.P."/>
            <person name="Overkamp K.M."/>
            <person name="Park H.-S."/>
            <person name="Perrone G."/>
            <person name="Piumi F."/>
            <person name="Punt P.J."/>
            <person name="Ram A.F."/>
            <person name="Ramon A."/>
            <person name="Rauscher S."/>
            <person name="Record E."/>
            <person name="Riano-Pachon D.M."/>
            <person name="Robert V."/>
            <person name="Roehrig J."/>
            <person name="Ruller R."/>
            <person name="Salamov A."/>
            <person name="Salih N.S."/>
            <person name="Samson R.A."/>
            <person name="Sandor E."/>
            <person name="Sanguinetti M."/>
            <person name="Schuetze T."/>
            <person name="Sepcic K."/>
            <person name="Shelest E."/>
            <person name="Sherlock G."/>
            <person name="Sophianopoulou V."/>
            <person name="Squina F.M."/>
            <person name="Sun H."/>
            <person name="Susca A."/>
            <person name="Todd R.B."/>
            <person name="Tsang A."/>
            <person name="Unkles S.E."/>
            <person name="van de Wiele N."/>
            <person name="van Rossen-Uffink D."/>
            <person name="Oliveira J.V."/>
            <person name="Vesth T.C."/>
            <person name="Visser J."/>
            <person name="Yu J.-H."/>
            <person name="Zhou M."/>
            <person name="Andersen M.R."/>
            <person name="Archer D.B."/>
            <person name="Baker S.E."/>
            <person name="Benoit I."/>
            <person name="Brakhage A.A."/>
            <person name="Braus G.H."/>
            <person name="Fischer R."/>
            <person name="Frisvad J.C."/>
            <person name="Goldman G.H."/>
            <person name="Houbraken J."/>
            <person name="Oakley B."/>
            <person name="Pocsi I."/>
            <person name="Scazzocchio C."/>
            <person name="Seiboth B."/>
            <person name="vanKuyk P.A."/>
            <person name="Wortman J."/>
            <person name="Dyer P.S."/>
            <person name="Grigoriev I.V."/>
        </authorList>
    </citation>
    <scope>NUCLEOTIDE SEQUENCE [LARGE SCALE GENOMIC DNA]</scope>
    <source>
        <strain evidence="2">CBS 583.65</strain>
    </source>
</reference>
<dbReference type="VEuPathDB" id="FungiDB:ASPVEDRAFT_31515"/>
<dbReference type="RefSeq" id="XP_040670866.1">
    <property type="nucleotide sequence ID" value="XM_040810488.1"/>
</dbReference>